<comment type="caution">
    <text evidence="1">The sequence shown here is derived from an EMBL/GenBank/DDBJ whole genome shotgun (WGS) entry which is preliminary data.</text>
</comment>
<evidence type="ECO:0000313" key="2">
    <source>
        <dbReference type="Proteomes" id="UP000178632"/>
    </source>
</evidence>
<dbReference type="EMBL" id="MHPE01000023">
    <property type="protein sequence ID" value="OGZ76871.1"/>
    <property type="molecule type" value="Genomic_DNA"/>
</dbReference>
<gene>
    <name evidence="1" type="ORF">A3G45_00750</name>
</gene>
<protein>
    <submittedName>
        <fullName evidence="1">Uncharacterized protein</fullName>
    </submittedName>
</protein>
<reference evidence="1 2" key="1">
    <citation type="journal article" date="2016" name="Nat. Commun.">
        <title>Thousands of microbial genomes shed light on interconnected biogeochemical processes in an aquifer system.</title>
        <authorList>
            <person name="Anantharaman K."/>
            <person name="Brown C.T."/>
            <person name="Hug L.A."/>
            <person name="Sharon I."/>
            <person name="Castelle C.J."/>
            <person name="Probst A.J."/>
            <person name="Thomas B.C."/>
            <person name="Singh A."/>
            <person name="Wilkins M.J."/>
            <person name="Karaoz U."/>
            <person name="Brodie E.L."/>
            <person name="Williams K.H."/>
            <person name="Hubbard S.S."/>
            <person name="Banfield J.F."/>
        </authorList>
    </citation>
    <scope>NUCLEOTIDE SEQUENCE [LARGE SCALE GENOMIC DNA]</scope>
</reference>
<dbReference type="Proteomes" id="UP000178632">
    <property type="component" value="Unassembled WGS sequence"/>
</dbReference>
<proteinExistence type="predicted"/>
<sequence>MFLGTPFLTLLSFGREFSRTRHDGLLAAGIALLFGPENLDARADGRLIKTGRSRRFPSEPKRR</sequence>
<evidence type="ECO:0000313" key="1">
    <source>
        <dbReference type="EMBL" id="OGZ76871.1"/>
    </source>
</evidence>
<dbReference type="AlphaFoldDB" id="A0A1G2IR21"/>
<accession>A0A1G2IR21</accession>
<name>A0A1G2IR21_9BACT</name>
<organism evidence="1 2">
    <name type="scientific">Candidatus Staskawiczbacteria bacterium RIFCSPLOWO2_12_FULL_37_15</name>
    <dbReference type="NCBI Taxonomy" id="1802218"/>
    <lineage>
        <taxon>Bacteria</taxon>
        <taxon>Candidatus Staskawicziibacteriota</taxon>
    </lineage>
</organism>